<organism evidence="1 2">
    <name type="scientific">Tunturiibacter empetritectus</name>
    <dbReference type="NCBI Taxonomy" id="3069691"/>
    <lineage>
        <taxon>Bacteria</taxon>
        <taxon>Pseudomonadati</taxon>
        <taxon>Acidobacteriota</taxon>
        <taxon>Terriglobia</taxon>
        <taxon>Terriglobales</taxon>
        <taxon>Acidobacteriaceae</taxon>
        <taxon>Tunturiibacter</taxon>
    </lineage>
</organism>
<protein>
    <submittedName>
        <fullName evidence="1">Uncharacterized protein</fullName>
    </submittedName>
</protein>
<name>A0A7W8MT29_9BACT</name>
<accession>A0A7W8MT29</accession>
<gene>
    <name evidence="1" type="ORF">HDF09_003189</name>
</gene>
<keyword evidence="2" id="KW-1185">Reference proteome</keyword>
<sequence>MAAEEDKKPEEARAFYTAAARQTDFGKTSQRTDVAHAVKMAGNTETARNN</sequence>
<dbReference type="AlphaFoldDB" id="A0A7W8MT29"/>
<evidence type="ECO:0000313" key="1">
    <source>
        <dbReference type="EMBL" id="MBB5318490.1"/>
    </source>
</evidence>
<reference evidence="1" key="1">
    <citation type="submission" date="2020-08" db="EMBL/GenBank/DDBJ databases">
        <title>Genomic Encyclopedia of Type Strains, Phase IV (KMG-V): Genome sequencing to study the core and pangenomes of soil and plant-associated prokaryotes.</title>
        <authorList>
            <person name="Whitman W."/>
        </authorList>
    </citation>
    <scope>NUCLEOTIDE SEQUENCE [LARGE SCALE GENOMIC DNA]</scope>
    <source>
        <strain evidence="1">M8UP27</strain>
    </source>
</reference>
<dbReference type="Proteomes" id="UP000568106">
    <property type="component" value="Unassembled WGS sequence"/>
</dbReference>
<comment type="caution">
    <text evidence="1">The sequence shown here is derived from an EMBL/GenBank/DDBJ whole genome shotgun (WGS) entry which is preliminary data.</text>
</comment>
<dbReference type="EMBL" id="JACHDY010000005">
    <property type="protein sequence ID" value="MBB5318490.1"/>
    <property type="molecule type" value="Genomic_DNA"/>
</dbReference>
<evidence type="ECO:0000313" key="2">
    <source>
        <dbReference type="Proteomes" id="UP000568106"/>
    </source>
</evidence>
<proteinExistence type="predicted"/>